<dbReference type="Pfam" id="PF07833">
    <property type="entry name" value="Cu_amine_oxidN1"/>
    <property type="match status" value="1"/>
</dbReference>
<dbReference type="EMBL" id="BORW01000038">
    <property type="protein sequence ID" value="GIO69860.1"/>
    <property type="molecule type" value="Genomic_DNA"/>
</dbReference>
<keyword evidence="1" id="KW-0732">Signal</keyword>
<protein>
    <recommendedName>
        <fullName evidence="2">Copper amine oxidase-like N-terminal domain-containing protein</fullName>
    </recommendedName>
</protein>
<feature type="chain" id="PRO_5045354894" description="Copper amine oxidase-like N-terminal domain-containing protein" evidence="1">
    <location>
        <begin position="30"/>
        <end position="150"/>
    </location>
</feature>
<evidence type="ECO:0000313" key="3">
    <source>
        <dbReference type="EMBL" id="GIO69860.1"/>
    </source>
</evidence>
<reference evidence="3 4" key="1">
    <citation type="submission" date="2021-03" db="EMBL/GenBank/DDBJ databases">
        <title>Antimicrobial resistance genes in bacteria isolated from Japanese honey, and their potential for conferring macrolide and lincosamide resistance in the American foulbrood pathogen Paenibacillus larvae.</title>
        <authorList>
            <person name="Okamoto M."/>
            <person name="Kumagai M."/>
            <person name="Kanamori H."/>
            <person name="Takamatsu D."/>
        </authorList>
    </citation>
    <scope>NUCLEOTIDE SEQUENCE [LARGE SCALE GENOMIC DNA]</scope>
    <source>
        <strain evidence="3 4">J21TS3</strain>
    </source>
</reference>
<evidence type="ECO:0000313" key="4">
    <source>
        <dbReference type="Proteomes" id="UP000680638"/>
    </source>
</evidence>
<dbReference type="InterPro" id="IPR036582">
    <property type="entry name" value="Mao_N_sf"/>
</dbReference>
<accession>A0ABQ4M2T8</accession>
<proteinExistence type="predicted"/>
<evidence type="ECO:0000259" key="2">
    <source>
        <dbReference type="Pfam" id="PF07833"/>
    </source>
</evidence>
<gene>
    <name evidence="3" type="ORF">J21TS3_46810</name>
</gene>
<name>A0ABQ4M2T8_9BACL</name>
<keyword evidence="4" id="KW-1185">Reference proteome</keyword>
<feature type="signal peptide" evidence="1">
    <location>
        <begin position="1"/>
        <end position="29"/>
    </location>
</feature>
<dbReference type="Proteomes" id="UP000680638">
    <property type="component" value="Unassembled WGS sequence"/>
</dbReference>
<organism evidence="3 4">
    <name type="scientific">Paenibacillus cookii</name>
    <dbReference type="NCBI Taxonomy" id="157839"/>
    <lineage>
        <taxon>Bacteria</taxon>
        <taxon>Bacillati</taxon>
        <taxon>Bacillota</taxon>
        <taxon>Bacilli</taxon>
        <taxon>Bacillales</taxon>
        <taxon>Paenibacillaceae</taxon>
        <taxon>Paenibacillus</taxon>
    </lineage>
</organism>
<dbReference type="RefSeq" id="WP_212952349.1">
    <property type="nucleotide sequence ID" value="NZ_BORW01000038.1"/>
</dbReference>
<sequence>MKKSFWVLRMAVIFTLFATSLVPLSLAHAEQKRVTGTVVLNGKALDDKATVINGNTMIPFRNFFEALGMSVNWDQKTKTVTASKDDLEIKLTNGILKAIINKREVQLTQAPFLDETENKFYVNTRVVAESIGATVEWNNVEKIASITTKN</sequence>
<evidence type="ECO:0000256" key="1">
    <source>
        <dbReference type="SAM" id="SignalP"/>
    </source>
</evidence>
<dbReference type="InterPro" id="IPR012854">
    <property type="entry name" value="Cu_amine_oxidase-like_N"/>
</dbReference>
<feature type="domain" description="Copper amine oxidase-like N-terminal" evidence="2">
    <location>
        <begin position="40"/>
        <end position="143"/>
    </location>
</feature>
<comment type="caution">
    <text evidence="3">The sequence shown here is derived from an EMBL/GenBank/DDBJ whole genome shotgun (WGS) entry which is preliminary data.</text>
</comment>
<dbReference type="Gene3D" id="3.30.457.10">
    <property type="entry name" value="Copper amine oxidase-like, N-terminal domain"/>
    <property type="match status" value="1"/>
</dbReference>
<dbReference type="SUPFAM" id="SSF55383">
    <property type="entry name" value="Copper amine oxidase, domain N"/>
    <property type="match status" value="1"/>
</dbReference>